<evidence type="ECO:0000256" key="5">
    <source>
        <dbReference type="ARBA" id="ARBA00049117"/>
    </source>
</evidence>
<dbReference type="GO" id="GO:0016787">
    <property type="term" value="F:hydrolase activity"/>
    <property type="evidence" value="ECO:0007669"/>
    <property type="project" value="UniProtKB-KW"/>
</dbReference>
<evidence type="ECO:0000256" key="4">
    <source>
        <dbReference type="ARBA" id="ARBA00034320"/>
    </source>
</evidence>
<evidence type="ECO:0000256" key="3">
    <source>
        <dbReference type="ARBA" id="ARBA00023186"/>
    </source>
</evidence>
<dbReference type="InterPro" id="IPR051927">
    <property type="entry name" value="Zn_Chap_cDPG_Synth"/>
</dbReference>
<dbReference type="Pfam" id="PF02492">
    <property type="entry name" value="cobW"/>
    <property type="match status" value="1"/>
</dbReference>
<protein>
    <submittedName>
        <fullName evidence="7">GTPase</fullName>
    </submittedName>
</protein>
<sequence length="407" mass="45090">MRRSRVPWCITLSVESALGSKSSVSVLRIRRLRNVISLLRQRLVMTAGSDDTRPVTLVSGTLGAGKTTLVNRILQNQAGYDVAVLVNDMGEINVDAELVAGSTDEDVIDLTNGCICCRLRDDLTDEVVRLADERAFDCLLVEASGVSEPFPIAKTFLEEDEVTDRYRLDTMVSVLDAYGFWKEFDPETTRPDGRHPGGRELANVLVDQVEFCDVLLLNKCDLVPDDAIDEVEAVARELQPRASLYRTTYADVSPETVLDTGLFDFDAVRRSAGWKRQLAGEHEDSHDRADGEGDHGVSSFCYESTRPFHPERFNTWIDEWPSGVYRAKGFFLLPTRSETVMGLNRAGPSVTAGPIGEWRADDEPATRLVFIGTDVDEAAIREQLADCLLTDEEMADADAFSDPFPTA</sequence>
<dbReference type="SUPFAM" id="SSF52540">
    <property type="entry name" value="P-loop containing nucleoside triphosphate hydrolases"/>
    <property type="match status" value="1"/>
</dbReference>
<dbReference type="PANTHER" id="PTHR43603">
    <property type="entry name" value="COBW DOMAIN-CONTAINING PROTEIN DDB_G0274527"/>
    <property type="match status" value="1"/>
</dbReference>
<dbReference type="InterPro" id="IPR036627">
    <property type="entry name" value="CobW-likC_sf"/>
</dbReference>
<dbReference type="Proteomes" id="UP000011585">
    <property type="component" value="Unassembled WGS sequence"/>
</dbReference>
<keyword evidence="3" id="KW-0143">Chaperone</keyword>
<dbReference type="PANTHER" id="PTHR43603:SF1">
    <property type="entry name" value="ZINC-REGULATED GTPASE METALLOPROTEIN ACTIVATOR 1"/>
    <property type="match status" value="1"/>
</dbReference>
<proteinExistence type="inferred from homology"/>
<evidence type="ECO:0000256" key="1">
    <source>
        <dbReference type="ARBA" id="ARBA00022741"/>
    </source>
</evidence>
<evidence type="ECO:0000313" key="8">
    <source>
        <dbReference type="Proteomes" id="UP000011585"/>
    </source>
</evidence>
<evidence type="ECO:0000259" key="6">
    <source>
        <dbReference type="SMART" id="SM00833"/>
    </source>
</evidence>
<feature type="domain" description="CobW C-terminal" evidence="6">
    <location>
        <begin position="297"/>
        <end position="388"/>
    </location>
</feature>
<dbReference type="AlphaFoldDB" id="L9UYF2"/>
<dbReference type="GO" id="GO:0000166">
    <property type="term" value="F:nucleotide binding"/>
    <property type="evidence" value="ECO:0007669"/>
    <property type="project" value="UniProtKB-KW"/>
</dbReference>
<dbReference type="Gene3D" id="3.40.50.300">
    <property type="entry name" value="P-loop containing nucleotide triphosphate hydrolases"/>
    <property type="match status" value="1"/>
</dbReference>
<keyword evidence="2" id="KW-0378">Hydrolase</keyword>
<dbReference type="SMART" id="SM00833">
    <property type="entry name" value="CobW_C"/>
    <property type="match status" value="1"/>
</dbReference>
<dbReference type="Pfam" id="PF07683">
    <property type="entry name" value="CobW_C"/>
    <property type="match status" value="1"/>
</dbReference>
<keyword evidence="1" id="KW-0547">Nucleotide-binding</keyword>
<evidence type="ECO:0000313" key="7">
    <source>
        <dbReference type="EMBL" id="ELY29746.1"/>
    </source>
</evidence>
<name>L9UYF2_HALBP</name>
<accession>L9UYF2</accession>
<dbReference type="PATRIC" id="fig|469382.19.peg.1094"/>
<comment type="caution">
    <text evidence="7">The sequence shown here is derived from an EMBL/GenBank/DDBJ whole genome shotgun (WGS) entry which is preliminary data.</text>
</comment>
<comment type="catalytic activity">
    <reaction evidence="5">
        <text>GTP + H2O = GDP + phosphate + H(+)</text>
        <dbReference type="Rhea" id="RHEA:19669"/>
        <dbReference type="ChEBI" id="CHEBI:15377"/>
        <dbReference type="ChEBI" id="CHEBI:15378"/>
        <dbReference type="ChEBI" id="CHEBI:37565"/>
        <dbReference type="ChEBI" id="CHEBI:43474"/>
        <dbReference type="ChEBI" id="CHEBI:58189"/>
    </reaction>
    <physiologicalReaction direction="left-to-right" evidence="5">
        <dbReference type="Rhea" id="RHEA:19670"/>
    </physiologicalReaction>
</comment>
<dbReference type="SUPFAM" id="SSF90002">
    <property type="entry name" value="Hypothetical protein YjiA, C-terminal domain"/>
    <property type="match status" value="1"/>
</dbReference>
<dbReference type="InterPro" id="IPR011629">
    <property type="entry name" value="CobW-like_C"/>
</dbReference>
<dbReference type="EMBL" id="AOHT01000014">
    <property type="protein sequence ID" value="ELY29746.1"/>
    <property type="molecule type" value="Genomic_DNA"/>
</dbReference>
<dbReference type="InterPro" id="IPR003495">
    <property type="entry name" value="CobW/HypB/UreG_nucleotide-bd"/>
</dbReference>
<organism evidence="7 8">
    <name type="scientific">Halogeometricum borinquense (strain ATCC 700274 / DSM 11551 / JCM 10706 / KCTC 4070 / PR3)</name>
    <dbReference type="NCBI Taxonomy" id="469382"/>
    <lineage>
        <taxon>Archaea</taxon>
        <taxon>Methanobacteriati</taxon>
        <taxon>Methanobacteriota</taxon>
        <taxon>Stenosarchaea group</taxon>
        <taxon>Halobacteria</taxon>
        <taxon>Halobacteriales</taxon>
        <taxon>Haloferacaceae</taxon>
        <taxon>Halogeometricum</taxon>
    </lineage>
</organism>
<dbReference type="Gene3D" id="3.30.1220.10">
    <property type="entry name" value="CobW-like, C-terminal domain"/>
    <property type="match status" value="1"/>
</dbReference>
<dbReference type="InterPro" id="IPR027417">
    <property type="entry name" value="P-loop_NTPase"/>
</dbReference>
<comment type="similarity">
    <text evidence="4">Belongs to the SIMIBI class G3E GTPase family. ZNG1 subfamily.</text>
</comment>
<gene>
    <name evidence="7" type="ORF">C499_05563</name>
</gene>
<dbReference type="CDD" id="cd03112">
    <property type="entry name" value="CobW-like"/>
    <property type="match status" value="1"/>
</dbReference>
<reference evidence="7 8" key="1">
    <citation type="journal article" date="2014" name="PLoS Genet.">
        <title>Phylogenetically driven sequencing of extremely halophilic archaea reveals strategies for static and dynamic osmo-response.</title>
        <authorList>
            <person name="Becker E.A."/>
            <person name="Seitzer P.M."/>
            <person name="Tritt A."/>
            <person name="Larsen D."/>
            <person name="Krusor M."/>
            <person name="Yao A.I."/>
            <person name="Wu D."/>
            <person name="Madern D."/>
            <person name="Eisen J.A."/>
            <person name="Darling A.E."/>
            <person name="Facciotti M.T."/>
        </authorList>
    </citation>
    <scope>NUCLEOTIDE SEQUENCE [LARGE SCALE GENOMIC DNA]</scope>
    <source>
        <strain evidence="7 8">DSM 11551</strain>
    </source>
</reference>
<evidence type="ECO:0000256" key="2">
    <source>
        <dbReference type="ARBA" id="ARBA00022801"/>
    </source>
</evidence>